<dbReference type="PROSITE" id="PS50110">
    <property type="entry name" value="RESPONSE_REGULATORY"/>
    <property type="match status" value="1"/>
</dbReference>
<gene>
    <name evidence="9" type="primary">zraR_2</name>
    <name evidence="9" type="ORF">Poly30_05010</name>
</gene>
<dbReference type="Proteomes" id="UP000320390">
    <property type="component" value="Chromosome"/>
</dbReference>
<dbReference type="CDD" id="cd00009">
    <property type="entry name" value="AAA"/>
    <property type="match status" value="1"/>
</dbReference>
<dbReference type="SUPFAM" id="SSF52540">
    <property type="entry name" value="P-loop containing nucleoside triphosphate hydrolases"/>
    <property type="match status" value="1"/>
</dbReference>
<evidence type="ECO:0000259" key="8">
    <source>
        <dbReference type="PROSITE" id="PS50110"/>
    </source>
</evidence>
<sequence length="479" mass="51089">MPHILIADDDPGIRAGLVAICMAGGHRTSEAGTGAETVRKATAERPDLVLLDLRMPEGDGLEILPRLTALDDAPAVVILTGHADVETAVRAMALGAVNVLEKPVDPPRLRQALERVLSNRTIREERDRLREEVAQLRSGPIVGRSAAIQRVLEHIARVAATPRSTALITGESGVGKELVARAVHDQSARADGPFIPLNCAALADGLLEAELFGYEPGAFTGGLPKGRDGLIAAAKGGTLFLDELGELDLGLQAKLLRVLQERTYRRVGGTLPLAMDARVVASTNRDLMQMVEAGTFREDLFYRLNVFSIVVPPLRARPEDIGPLAHHFLEHFGDELARPYTGFATAAIRSLETHPWPGNIRELRNAVERAAIMTSGGEIPAAHVGLGAPGSTHAPTETAPDAAGASAGPTGQGNPLSPSVEDEPEIDTLSEADLSLERMEAAMIRRALSVTRGNKGRAARALGIHRSTLYKKLELYGIE</sequence>
<dbReference type="Pfam" id="PF00158">
    <property type="entry name" value="Sigma54_activat"/>
    <property type="match status" value="1"/>
</dbReference>
<evidence type="ECO:0000256" key="5">
    <source>
        <dbReference type="PROSITE-ProRule" id="PRU00169"/>
    </source>
</evidence>
<dbReference type="PRINTS" id="PR01590">
    <property type="entry name" value="HTHFIS"/>
</dbReference>
<dbReference type="SUPFAM" id="SSF52172">
    <property type="entry name" value="CheY-like"/>
    <property type="match status" value="1"/>
</dbReference>
<dbReference type="GO" id="GO:0006355">
    <property type="term" value="P:regulation of DNA-templated transcription"/>
    <property type="evidence" value="ECO:0007669"/>
    <property type="project" value="InterPro"/>
</dbReference>
<dbReference type="PROSITE" id="PS50045">
    <property type="entry name" value="SIGMA54_INTERACT_4"/>
    <property type="match status" value="1"/>
</dbReference>
<keyword evidence="3" id="KW-0805">Transcription regulation</keyword>
<dbReference type="Pfam" id="PF02954">
    <property type="entry name" value="HTH_8"/>
    <property type="match status" value="1"/>
</dbReference>
<dbReference type="Pfam" id="PF25601">
    <property type="entry name" value="AAA_lid_14"/>
    <property type="match status" value="1"/>
</dbReference>
<dbReference type="InterPro" id="IPR002197">
    <property type="entry name" value="HTH_Fis"/>
</dbReference>
<feature type="modified residue" description="4-aspartylphosphate" evidence="5">
    <location>
        <position position="52"/>
    </location>
</feature>
<dbReference type="PROSITE" id="PS00688">
    <property type="entry name" value="SIGMA54_INTERACT_3"/>
    <property type="match status" value="1"/>
</dbReference>
<feature type="domain" description="Sigma-54 factor interaction" evidence="7">
    <location>
        <begin position="141"/>
        <end position="372"/>
    </location>
</feature>
<dbReference type="PANTHER" id="PTHR32071">
    <property type="entry name" value="TRANSCRIPTIONAL REGULATORY PROTEIN"/>
    <property type="match status" value="1"/>
</dbReference>
<keyword evidence="4" id="KW-0804">Transcription</keyword>
<dbReference type="PANTHER" id="PTHR32071:SF57">
    <property type="entry name" value="C4-DICARBOXYLATE TRANSPORT TRANSCRIPTIONAL REGULATORY PROTEIN DCTD"/>
    <property type="match status" value="1"/>
</dbReference>
<dbReference type="SMART" id="SM00382">
    <property type="entry name" value="AAA"/>
    <property type="match status" value="1"/>
</dbReference>
<evidence type="ECO:0000259" key="7">
    <source>
        <dbReference type="PROSITE" id="PS50045"/>
    </source>
</evidence>
<evidence type="ECO:0000256" key="4">
    <source>
        <dbReference type="ARBA" id="ARBA00023163"/>
    </source>
</evidence>
<dbReference type="InterPro" id="IPR027417">
    <property type="entry name" value="P-loop_NTPase"/>
</dbReference>
<dbReference type="InterPro" id="IPR025944">
    <property type="entry name" value="Sigma_54_int_dom_CS"/>
</dbReference>
<dbReference type="Gene3D" id="3.40.50.300">
    <property type="entry name" value="P-loop containing nucleotide triphosphate hydrolases"/>
    <property type="match status" value="1"/>
</dbReference>
<keyword evidence="2" id="KW-0067">ATP-binding</keyword>
<dbReference type="InterPro" id="IPR058031">
    <property type="entry name" value="AAA_lid_NorR"/>
</dbReference>
<proteinExistence type="predicted"/>
<keyword evidence="5" id="KW-0597">Phosphoprotein</keyword>
<organism evidence="9 10">
    <name type="scientific">Saltatorellus ferox</name>
    <dbReference type="NCBI Taxonomy" id="2528018"/>
    <lineage>
        <taxon>Bacteria</taxon>
        <taxon>Pseudomonadati</taxon>
        <taxon>Planctomycetota</taxon>
        <taxon>Planctomycetia</taxon>
        <taxon>Planctomycetia incertae sedis</taxon>
        <taxon>Saltatorellus</taxon>
    </lineage>
</organism>
<name>A0A518ELN1_9BACT</name>
<dbReference type="SUPFAM" id="SSF46689">
    <property type="entry name" value="Homeodomain-like"/>
    <property type="match status" value="1"/>
</dbReference>
<dbReference type="GO" id="GO:0000160">
    <property type="term" value="P:phosphorelay signal transduction system"/>
    <property type="evidence" value="ECO:0007669"/>
    <property type="project" value="InterPro"/>
</dbReference>
<dbReference type="Gene3D" id="1.10.10.60">
    <property type="entry name" value="Homeodomain-like"/>
    <property type="match status" value="1"/>
</dbReference>
<dbReference type="InterPro" id="IPR003593">
    <property type="entry name" value="AAA+_ATPase"/>
</dbReference>
<dbReference type="FunFam" id="3.40.50.300:FF:000006">
    <property type="entry name" value="DNA-binding transcriptional regulator NtrC"/>
    <property type="match status" value="1"/>
</dbReference>
<feature type="domain" description="Response regulatory" evidence="8">
    <location>
        <begin position="3"/>
        <end position="117"/>
    </location>
</feature>
<feature type="region of interest" description="Disordered" evidence="6">
    <location>
        <begin position="386"/>
        <end position="425"/>
    </location>
</feature>
<dbReference type="Gene3D" id="3.40.50.2300">
    <property type="match status" value="1"/>
</dbReference>
<keyword evidence="1" id="KW-0547">Nucleotide-binding</keyword>
<evidence type="ECO:0000256" key="6">
    <source>
        <dbReference type="SAM" id="MobiDB-lite"/>
    </source>
</evidence>
<evidence type="ECO:0000256" key="2">
    <source>
        <dbReference type="ARBA" id="ARBA00022840"/>
    </source>
</evidence>
<dbReference type="InterPro" id="IPR009057">
    <property type="entry name" value="Homeodomain-like_sf"/>
</dbReference>
<evidence type="ECO:0000313" key="10">
    <source>
        <dbReference type="Proteomes" id="UP000320390"/>
    </source>
</evidence>
<keyword evidence="10" id="KW-1185">Reference proteome</keyword>
<dbReference type="Gene3D" id="1.10.8.60">
    <property type="match status" value="1"/>
</dbReference>
<dbReference type="EMBL" id="CP036434">
    <property type="protein sequence ID" value="QDV05006.1"/>
    <property type="molecule type" value="Genomic_DNA"/>
</dbReference>
<dbReference type="SMART" id="SM00448">
    <property type="entry name" value="REC"/>
    <property type="match status" value="1"/>
</dbReference>
<dbReference type="AlphaFoldDB" id="A0A518ELN1"/>
<dbReference type="GO" id="GO:0043565">
    <property type="term" value="F:sequence-specific DNA binding"/>
    <property type="evidence" value="ECO:0007669"/>
    <property type="project" value="InterPro"/>
</dbReference>
<evidence type="ECO:0000313" key="9">
    <source>
        <dbReference type="EMBL" id="QDV05006.1"/>
    </source>
</evidence>
<dbReference type="OrthoDB" id="9803970at2"/>
<evidence type="ECO:0000256" key="3">
    <source>
        <dbReference type="ARBA" id="ARBA00023015"/>
    </source>
</evidence>
<dbReference type="Pfam" id="PF00072">
    <property type="entry name" value="Response_reg"/>
    <property type="match status" value="1"/>
</dbReference>
<evidence type="ECO:0000256" key="1">
    <source>
        <dbReference type="ARBA" id="ARBA00022741"/>
    </source>
</evidence>
<dbReference type="InterPro" id="IPR002078">
    <property type="entry name" value="Sigma_54_int"/>
</dbReference>
<dbReference type="GO" id="GO:0005524">
    <property type="term" value="F:ATP binding"/>
    <property type="evidence" value="ECO:0007669"/>
    <property type="project" value="UniProtKB-KW"/>
</dbReference>
<accession>A0A518ELN1</accession>
<protein>
    <submittedName>
        <fullName evidence="9">Transcriptional regulatory protein ZraR</fullName>
    </submittedName>
</protein>
<dbReference type="InterPro" id="IPR001789">
    <property type="entry name" value="Sig_transdc_resp-reg_receiver"/>
</dbReference>
<dbReference type="InterPro" id="IPR011006">
    <property type="entry name" value="CheY-like_superfamily"/>
</dbReference>
<dbReference type="RefSeq" id="WP_145194434.1">
    <property type="nucleotide sequence ID" value="NZ_CP036434.1"/>
</dbReference>
<reference evidence="9 10" key="1">
    <citation type="submission" date="2019-02" db="EMBL/GenBank/DDBJ databases">
        <title>Deep-cultivation of Planctomycetes and their phenomic and genomic characterization uncovers novel biology.</title>
        <authorList>
            <person name="Wiegand S."/>
            <person name="Jogler M."/>
            <person name="Boedeker C."/>
            <person name="Pinto D."/>
            <person name="Vollmers J."/>
            <person name="Rivas-Marin E."/>
            <person name="Kohn T."/>
            <person name="Peeters S.H."/>
            <person name="Heuer A."/>
            <person name="Rast P."/>
            <person name="Oberbeckmann S."/>
            <person name="Bunk B."/>
            <person name="Jeske O."/>
            <person name="Meyerdierks A."/>
            <person name="Storesund J.E."/>
            <person name="Kallscheuer N."/>
            <person name="Luecker S."/>
            <person name="Lage O.M."/>
            <person name="Pohl T."/>
            <person name="Merkel B.J."/>
            <person name="Hornburger P."/>
            <person name="Mueller R.-W."/>
            <person name="Bruemmer F."/>
            <person name="Labrenz M."/>
            <person name="Spormann A.M."/>
            <person name="Op den Camp H."/>
            <person name="Overmann J."/>
            <person name="Amann R."/>
            <person name="Jetten M.S.M."/>
            <person name="Mascher T."/>
            <person name="Medema M.H."/>
            <person name="Devos D.P."/>
            <person name="Kaster A.-K."/>
            <person name="Ovreas L."/>
            <person name="Rohde M."/>
            <person name="Galperin M.Y."/>
            <person name="Jogler C."/>
        </authorList>
    </citation>
    <scope>NUCLEOTIDE SEQUENCE [LARGE SCALE GENOMIC DNA]</scope>
    <source>
        <strain evidence="9 10">Poly30</strain>
    </source>
</reference>